<proteinExistence type="predicted"/>
<reference evidence="1" key="1">
    <citation type="journal article" date="2014" name="Front. Microbiol.">
        <title>High frequency of phylogenetically diverse reductive dehalogenase-homologous genes in deep subseafloor sedimentary metagenomes.</title>
        <authorList>
            <person name="Kawai M."/>
            <person name="Futagami T."/>
            <person name="Toyoda A."/>
            <person name="Takaki Y."/>
            <person name="Nishi S."/>
            <person name="Hori S."/>
            <person name="Arai W."/>
            <person name="Tsubouchi T."/>
            <person name="Morono Y."/>
            <person name="Uchiyama I."/>
            <person name="Ito T."/>
            <person name="Fujiyama A."/>
            <person name="Inagaki F."/>
            <person name="Takami H."/>
        </authorList>
    </citation>
    <scope>NUCLEOTIDE SEQUENCE</scope>
    <source>
        <strain evidence="1">Expedition CK06-06</strain>
    </source>
</reference>
<dbReference type="AlphaFoldDB" id="X1U0C4"/>
<name>X1U0C4_9ZZZZ</name>
<feature type="non-terminal residue" evidence="1">
    <location>
        <position position="274"/>
    </location>
</feature>
<organism evidence="1">
    <name type="scientific">marine sediment metagenome</name>
    <dbReference type="NCBI Taxonomy" id="412755"/>
    <lineage>
        <taxon>unclassified sequences</taxon>
        <taxon>metagenomes</taxon>
        <taxon>ecological metagenomes</taxon>
    </lineage>
</organism>
<comment type="caution">
    <text evidence="1">The sequence shown here is derived from an EMBL/GenBank/DDBJ whole genome shotgun (WGS) entry which is preliminary data.</text>
</comment>
<protein>
    <submittedName>
        <fullName evidence="1">Uncharacterized protein</fullName>
    </submittedName>
</protein>
<dbReference type="EMBL" id="BARW01019588">
    <property type="protein sequence ID" value="GAI97041.1"/>
    <property type="molecule type" value="Genomic_DNA"/>
</dbReference>
<feature type="non-terminal residue" evidence="1">
    <location>
        <position position="1"/>
    </location>
</feature>
<sequence>ENRHDVTVEIVSEGYKLDWLPRTQEGETVTVVFGYFSTNRVLEKTTGTYTLEGSGEEVTGDLAVFNWAPVIWSQSVDFENVRVIYPIAMNASWITGEGGITPDGADYAGYVIDYRQGLYDVSETQSSFDEENLLAYPSDPGASPRNFSVSLSHSSLSDNDHFRVFHYTNWSWYEPYLMPGILAYDTAGIINAYAGTAFSVAVNVFNMGDADLENVIVSMNYDANLTLTSEQTSWHADSLSGGAIIHIFYTFIPDNFPAILTINFLVSADNLDSG</sequence>
<evidence type="ECO:0000313" key="1">
    <source>
        <dbReference type="EMBL" id="GAI97041.1"/>
    </source>
</evidence>
<accession>X1U0C4</accession>
<gene>
    <name evidence="1" type="ORF">S12H4_33260</name>
</gene>